<feature type="transmembrane region" description="Helical" evidence="3">
    <location>
        <begin position="82"/>
        <end position="105"/>
    </location>
</feature>
<feature type="transmembrane region" description="Helical" evidence="3">
    <location>
        <begin position="125"/>
        <end position="142"/>
    </location>
</feature>
<feature type="transmembrane region" description="Helical" evidence="3">
    <location>
        <begin position="154"/>
        <end position="172"/>
    </location>
</feature>
<comment type="similarity">
    <text evidence="2">Belongs to the acyltransferase 3 family.</text>
</comment>
<dbReference type="RefSeq" id="WP_221873321.1">
    <property type="nucleotide sequence ID" value="NZ_JACWFH010000009.1"/>
</dbReference>
<keyword evidence="5" id="KW-0012">Acyltransferase</keyword>
<accession>A0ABS7K4Q7</accession>
<feature type="transmembrane region" description="Helical" evidence="3">
    <location>
        <begin position="299"/>
        <end position="319"/>
    </location>
</feature>
<dbReference type="EMBL" id="JACWFH010000009">
    <property type="protein sequence ID" value="MBY0097110.1"/>
    <property type="molecule type" value="Genomic_DNA"/>
</dbReference>
<evidence type="ECO:0000259" key="4">
    <source>
        <dbReference type="Pfam" id="PF01757"/>
    </source>
</evidence>
<reference evidence="5 6" key="1">
    <citation type="submission" date="2020-07" db="EMBL/GenBank/DDBJ databases">
        <title>Fungal Genomes of the International Space Station.</title>
        <authorList>
            <person name="Seuylemezian A."/>
            <person name="Singh N.K."/>
            <person name="Wood J."/>
            <person name="Venkateswaran K."/>
        </authorList>
    </citation>
    <scope>NUCLEOTIDE SEQUENCE [LARGE SCALE GENOMIC DNA]</scope>
    <source>
        <strain evidence="5 6">PL-B2</strain>
    </source>
</reference>
<protein>
    <submittedName>
        <fullName evidence="5">Acyltransferase family protein</fullName>
    </submittedName>
</protein>
<evidence type="ECO:0000256" key="3">
    <source>
        <dbReference type="SAM" id="Phobius"/>
    </source>
</evidence>
<name>A0ABS7K4Q7_9BACI</name>
<feature type="transmembrane region" description="Helical" evidence="3">
    <location>
        <begin position="12"/>
        <end position="28"/>
    </location>
</feature>
<comment type="subcellular location">
    <subcellularLocation>
        <location evidence="1">Membrane</location>
    </subcellularLocation>
</comment>
<evidence type="ECO:0000313" key="6">
    <source>
        <dbReference type="Proteomes" id="UP000769780"/>
    </source>
</evidence>
<sequence length="343" mass="39958">MEEIKKRYSNFELLKVISIIMVLILHYFNGNMGGALRHVPIYSYNYYVMHFLESMSIIAVNCFVLVSGYFMIGKNQVKLIKALNLATIAIFYGGVFYLFTSLLGINGLTFSIKEFLLALVPFYGAKWFVASYIVLFALSPFLNKLLTQLTKRQFQQFLIVLIVTLSIMPTLLRDLSYNDNGYGVLSFVLLYCIAAYFKLHYSNSLSKWFYLGLYLLSVTVTFGLAITGFQNYDYNSFFNLLSAVSIFLFFSKLNIEFKAINYLATFTFPIYLIHTEPPLREIIFRDILRTNLFWNSNWFFLHLVISVTIIFFGCVLIELSRKLFLNLFWKREKLKYLKKVSIG</sequence>
<evidence type="ECO:0000256" key="1">
    <source>
        <dbReference type="ARBA" id="ARBA00004370"/>
    </source>
</evidence>
<feature type="domain" description="Acyltransferase 3" evidence="4">
    <location>
        <begin position="10"/>
        <end position="312"/>
    </location>
</feature>
<keyword evidence="3" id="KW-0472">Membrane</keyword>
<keyword evidence="3" id="KW-1133">Transmembrane helix</keyword>
<dbReference type="Proteomes" id="UP000769780">
    <property type="component" value="Unassembled WGS sequence"/>
</dbReference>
<keyword evidence="6" id="KW-1185">Reference proteome</keyword>
<feature type="transmembrane region" description="Helical" evidence="3">
    <location>
        <begin position="184"/>
        <end position="201"/>
    </location>
</feature>
<organism evidence="5 6">
    <name type="scientific">Mesobacillus maritimus</name>
    <dbReference type="NCBI Taxonomy" id="1643336"/>
    <lineage>
        <taxon>Bacteria</taxon>
        <taxon>Bacillati</taxon>
        <taxon>Bacillota</taxon>
        <taxon>Bacilli</taxon>
        <taxon>Bacillales</taxon>
        <taxon>Bacillaceae</taxon>
        <taxon>Mesobacillus</taxon>
    </lineage>
</organism>
<proteinExistence type="inferred from homology"/>
<comment type="caution">
    <text evidence="5">The sequence shown here is derived from an EMBL/GenBank/DDBJ whole genome shotgun (WGS) entry which is preliminary data.</text>
</comment>
<gene>
    <name evidence="5" type="ORF">H0185_09835</name>
</gene>
<feature type="transmembrane region" description="Helical" evidence="3">
    <location>
        <begin position="48"/>
        <end position="70"/>
    </location>
</feature>
<dbReference type="Pfam" id="PF01757">
    <property type="entry name" value="Acyl_transf_3"/>
    <property type="match status" value="1"/>
</dbReference>
<keyword evidence="3" id="KW-0812">Transmembrane</keyword>
<keyword evidence="5" id="KW-0808">Transferase</keyword>
<evidence type="ECO:0000256" key="2">
    <source>
        <dbReference type="ARBA" id="ARBA00007400"/>
    </source>
</evidence>
<dbReference type="GO" id="GO:0016746">
    <property type="term" value="F:acyltransferase activity"/>
    <property type="evidence" value="ECO:0007669"/>
    <property type="project" value="UniProtKB-KW"/>
</dbReference>
<dbReference type="InterPro" id="IPR002656">
    <property type="entry name" value="Acyl_transf_3_dom"/>
</dbReference>
<evidence type="ECO:0000313" key="5">
    <source>
        <dbReference type="EMBL" id="MBY0097110.1"/>
    </source>
</evidence>
<feature type="transmembrane region" description="Helical" evidence="3">
    <location>
        <begin position="208"/>
        <end position="230"/>
    </location>
</feature>